<dbReference type="RefSeq" id="WP_322611175.1">
    <property type="nucleotide sequence ID" value="NZ_JAXLNX010000006.1"/>
</dbReference>
<comment type="caution">
    <text evidence="3">The sequence shown here is derived from an EMBL/GenBank/DDBJ whole genome shotgun (WGS) entry which is preliminary data.</text>
</comment>
<dbReference type="EMBL" id="JAXUIA010000003">
    <property type="protein sequence ID" value="MEA0976153.1"/>
    <property type="molecule type" value="Genomic_DNA"/>
</dbReference>
<gene>
    <name evidence="3" type="ORF">U6C28_07545</name>
</gene>
<evidence type="ECO:0000313" key="3">
    <source>
        <dbReference type="EMBL" id="MEA0976153.1"/>
    </source>
</evidence>
<proteinExistence type="predicted"/>
<accession>A0ABU5NJD7</accession>
<feature type="region of interest" description="Disordered" evidence="2">
    <location>
        <begin position="1"/>
        <end position="27"/>
    </location>
</feature>
<keyword evidence="4" id="KW-1185">Reference proteome</keyword>
<evidence type="ECO:0000256" key="2">
    <source>
        <dbReference type="SAM" id="MobiDB-lite"/>
    </source>
</evidence>
<feature type="coiled-coil region" evidence="1">
    <location>
        <begin position="39"/>
        <end position="96"/>
    </location>
</feature>
<dbReference type="Proteomes" id="UP001289615">
    <property type="component" value="Unassembled WGS sequence"/>
</dbReference>
<name>A0ABU5NJD7_9BACI</name>
<evidence type="ECO:0000313" key="4">
    <source>
        <dbReference type="Proteomes" id="UP001289615"/>
    </source>
</evidence>
<keyword evidence="1" id="KW-0175">Coiled coil</keyword>
<dbReference type="Pfam" id="PF14265">
    <property type="entry name" value="DUF4355"/>
    <property type="match status" value="1"/>
</dbReference>
<sequence length="200" mass="22767">MTEIIETLNNQYPGQAHQPEGPAPQEKTFTQEELNDIIAKRLQRERKSWEKELADAKAKADLEEVERIKLEKLELEDQMKQSNQAMQNKLIQTEAKAQALALGINVKKLPYVLKLADLSADVVLDESGDVDEAQIKTAIEAVINELPELVEKRKAAPKAGTEFKDKNSKVMTKEEFNKLSYKERIDLFNTNPELYKSLSK</sequence>
<protein>
    <submittedName>
        <fullName evidence="3">DUF4355 domain-containing protein</fullName>
    </submittedName>
</protein>
<reference evidence="3 4" key="1">
    <citation type="submission" date="2023-12" db="EMBL/GenBank/DDBJ databases">
        <title>Genome comparison identifies genes involved in endophytic behavior of Lysinibacillus irui and provides insights into its role as a plant-growth promoting bacterium.</title>
        <authorList>
            <person name="Hilario S."/>
            <person name="Matos I."/>
            <person name="Goncalves M.F.M."/>
            <person name="Pardo C.A."/>
            <person name="Santos M.J."/>
        </authorList>
    </citation>
    <scope>NUCLEOTIDE SEQUENCE [LARGE SCALE GENOMIC DNA]</scope>
    <source>
        <strain evidence="3 4">B3</strain>
    </source>
</reference>
<organism evidence="3 4">
    <name type="scientific">Lysinibacillus irui</name>
    <dbReference type="NCBI Taxonomy" id="2998077"/>
    <lineage>
        <taxon>Bacteria</taxon>
        <taxon>Bacillati</taxon>
        <taxon>Bacillota</taxon>
        <taxon>Bacilli</taxon>
        <taxon>Bacillales</taxon>
        <taxon>Bacillaceae</taxon>
        <taxon>Lysinibacillus</taxon>
    </lineage>
</organism>
<evidence type="ECO:0000256" key="1">
    <source>
        <dbReference type="SAM" id="Coils"/>
    </source>
</evidence>
<dbReference type="InterPro" id="IPR025580">
    <property type="entry name" value="Gp46"/>
</dbReference>